<dbReference type="InterPro" id="IPR001872">
    <property type="entry name" value="Peptidase_A8"/>
</dbReference>
<keyword evidence="7 9" id="KW-1133">Transmembrane helix</keyword>
<keyword evidence="3 9" id="KW-0645">Protease</keyword>
<dbReference type="GO" id="GO:0004190">
    <property type="term" value="F:aspartic-type endopeptidase activity"/>
    <property type="evidence" value="ECO:0007669"/>
    <property type="project" value="UniProtKB-UniRule"/>
</dbReference>
<dbReference type="RefSeq" id="WP_147159566.1">
    <property type="nucleotide sequence ID" value="NZ_BJYR01000013.1"/>
</dbReference>
<dbReference type="AlphaFoldDB" id="A0A512AKR7"/>
<keyword evidence="6 9" id="KW-0378">Hydrolase</keyword>
<dbReference type="GO" id="GO:0005886">
    <property type="term" value="C:plasma membrane"/>
    <property type="evidence" value="ECO:0007669"/>
    <property type="project" value="UniProtKB-SubCell"/>
</dbReference>
<protein>
    <recommendedName>
        <fullName evidence="9">Lipoprotein signal peptidase</fullName>
        <ecNumber evidence="9">3.4.23.36</ecNumber>
    </recommendedName>
    <alternativeName>
        <fullName evidence="9">Prolipoprotein signal peptidase</fullName>
    </alternativeName>
    <alternativeName>
        <fullName evidence="9">Signal peptidase II</fullName>
        <shortName evidence="9">SPase II</shortName>
    </alternativeName>
</protein>
<evidence type="ECO:0000256" key="12">
    <source>
        <dbReference type="SAM" id="MobiDB-lite"/>
    </source>
</evidence>
<keyword evidence="4 9" id="KW-0812">Transmembrane</keyword>
<organism evidence="13 14">
    <name type="scientific">Novosphingobium sediminis</name>
    <dbReference type="NCBI Taxonomy" id="707214"/>
    <lineage>
        <taxon>Bacteria</taxon>
        <taxon>Pseudomonadati</taxon>
        <taxon>Pseudomonadota</taxon>
        <taxon>Alphaproteobacteria</taxon>
        <taxon>Sphingomonadales</taxon>
        <taxon>Sphingomonadaceae</taxon>
        <taxon>Novosphingobium</taxon>
    </lineage>
</organism>
<proteinExistence type="inferred from homology"/>
<dbReference type="PANTHER" id="PTHR33695:SF1">
    <property type="entry name" value="LIPOPROTEIN SIGNAL PEPTIDASE"/>
    <property type="match status" value="1"/>
</dbReference>
<comment type="subcellular location">
    <subcellularLocation>
        <location evidence="9">Cell membrane</location>
        <topology evidence="9">Multi-pass membrane protein</topology>
    </subcellularLocation>
</comment>
<evidence type="ECO:0000256" key="1">
    <source>
        <dbReference type="ARBA" id="ARBA00006139"/>
    </source>
</evidence>
<evidence type="ECO:0000256" key="6">
    <source>
        <dbReference type="ARBA" id="ARBA00022801"/>
    </source>
</evidence>
<keyword evidence="14" id="KW-1185">Reference proteome</keyword>
<name>A0A512AKR7_9SPHN</name>
<evidence type="ECO:0000256" key="9">
    <source>
        <dbReference type="HAMAP-Rule" id="MF_00161"/>
    </source>
</evidence>
<evidence type="ECO:0000256" key="3">
    <source>
        <dbReference type="ARBA" id="ARBA00022670"/>
    </source>
</evidence>
<dbReference type="EMBL" id="BJYR01000013">
    <property type="protein sequence ID" value="GEO00274.1"/>
    <property type="molecule type" value="Genomic_DNA"/>
</dbReference>
<feature type="transmembrane region" description="Helical" evidence="9">
    <location>
        <begin position="131"/>
        <end position="153"/>
    </location>
</feature>
<comment type="function">
    <text evidence="9 10">This protein specifically catalyzes the removal of signal peptides from prolipoproteins.</text>
</comment>
<evidence type="ECO:0000256" key="10">
    <source>
        <dbReference type="RuleBase" id="RU000594"/>
    </source>
</evidence>
<keyword evidence="2 9" id="KW-1003">Cell membrane</keyword>
<accession>A0A512AKR7</accession>
<comment type="pathway">
    <text evidence="9">Protein modification; lipoprotein biosynthesis (signal peptide cleavage).</text>
</comment>
<dbReference type="HAMAP" id="MF_00161">
    <property type="entry name" value="LspA"/>
    <property type="match status" value="1"/>
</dbReference>
<evidence type="ECO:0000313" key="14">
    <source>
        <dbReference type="Proteomes" id="UP000321464"/>
    </source>
</evidence>
<evidence type="ECO:0000256" key="4">
    <source>
        <dbReference type="ARBA" id="ARBA00022692"/>
    </source>
</evidence>
<evidence type="ECO:0000256" key="5">
    <source>
        <dbReference type="ARBA" id="ARBA00022750"/>
    </source>
</evidence>
<dbReference type="PANTHER" id="PTHR33695">
    <property type="entry name" value="LIPOPROTEIN SIGNAL PEPTIDASE"/>
    <property type="match status" value="1"/>
</dbReference>
<feature type="transmembrane region" description="Helical" evidence="9">
    <location>
        <begin position="67"/>
        <end position="86"/>
    </location>
</feature>
<dbReference type="OrthoDB" id="9810259at2"/>
<dbReference type="UniPathway" id="UPA00665"/>
<evidence type="ECO:0000256" key="8">
    <source>
        <dbReference type="ARBA" id="ARBA00023136"/>
    </source>
</evidence>
<comment type="caution">
    <text evidence="9">Lacks conserved residue(s) required for the propagation of feature annotation.</text>
</comment>
<dbReference type="EC" id="3.4.23.36" evidence="9"/>
<comment type="caution">
    <text evidence="13">The sequence shown here is derived from an EMBL/GenBank/DDBJ whole genome shotgun (WGS) entry which is preliminary data.</text>
</comment>
<gene>
    <name evidence="9" type="primary">lspA</name>
    <name evidence="13" type="ORF">NSE01_21060</name>
</gene>
<evidence type="ECO:0000256" key="2">
    <source>
        <dbReference type="ARBA" id="ARBA00022475"/>
    </source>
</evidence>
<feature type="active site" evidence="9">
    <location>
        <position position="118"/>
    </location>
</feature>
<feature type="compositionally biased region" description="Low complexity" evidence="12">
    <location>
        <begin position="167"/>
        <end position="181"/>
    </location>
</feature>
<dbReference type="Pfam" id="PF01252">
    <property type="entry name" value="Peptidase_A8"/>
    <property type="match status" value="1"/>
</dbReference>
<keyword evidence="8 9" id="KW-0472">Membrane</keyword>
<feature type="transmembrane region" description="Helical" evidence="9">
    <location>
        <begin position="93"/>
        <end position="111"/>
    </location>
</feature>
<reference evidence="13 14" key="1">
    <citation type="submission" date="2019-07" db="EMBL/GenBank/DDBJ databases">
        <title>Whole genome shotgun sequence of Novosphingobium sediminis NBRC 106119.</title>
        <authorList>
            <person name="Hosoyama A."/>
            <person name="Uohara A."/>
            <person name="Ohji S."/>
            <person name="Ichikawa N."/>
        </authorList>
    </citation>
    <scope>NUCLEOTIDE SEQUENCE [LARGE SCALE GENOMIC DNA]</scope>
    <source>
        <strain evidence="13 14">NBRC 106119</strain>
    </source>
</reference>
<dbReference type="PRINTS" id="PR00781">
    <property type="entry name" value="LIPOSIGPTASE"/>
</dbReference>
<evidence type="ECO:0000256" key="11">
    <source>
        <dbReference type="RuleBase" id="RU004181"/>
    </source>
</evidence>
<feature type="active site" evidence="9">
    <location>
        <position position="137"/>
    </location>
</feature>
<feature type="region of interest" description="Disordered" evidence="12">
    <location>
        <begin position="158"/>
        <end position="181"/>
    </location>
</feature>
<keyword evidence="5 9" id="KW-0064">Aspartyl protease</keyword>
<dbReference type="Proteomes" id="UP000321464">
    <property type="component" value="Unassembled WGS sequence"/>
</dbReference>
<comment type="similarity">
    <text evidence="1 9 11">Belongs to the peptidase A8 family.</text>
</comment>
<dbReference type="NCBIfam" id="TIGR00077">
    <property type="entry name" value="lspA"/>
    <property type="match status" value="1"/>
</dbReference>
<evidence type="ECO:0000256" key="7">
    <source>
        <dbReference type="ARBA" id="ARBA00022989"/>
    </source>
</evidence>
<evidence type="ECO:0000313" key="13">
    <source>
        <dbReference type="EMBL" id="GEO00274.1"/>
    </source>
</evidence>
<dbReference type="GO" id="GO:0006508">
    <property type="term" value="P:proteolysis"/>
    <property type="evidence" value="ECO:0007669"/>
    <property type="project" value="UniProtKB-KW"/>
</dbReference>
<sequence length="181" mass="19330">MRNRLAGFGLALGVFGLDRGIKALVAGPLDLQTIGVIKLLPFFDLRWTENYGVSYGMFTADSSETKFALLGMTGLIALGVAVWMLREKVLGEILALALVLGGALGNIYDRFTRGFVIDYADLHIGGWRPFLIFNLADAAITVGVLILLARSLLSREKPAKAADADTDAAPDTGPDTATETV</sequence>
<dbReference type="PROSITE" id="PS00855">
    <property type="entry name" value="SPASE_II"/>
    <property type="match status" value="1"/>
</dbReference>
<comment type="catalytic activity">
    <reaction evidence="9 10">
        <text>Release of signal peptides from bacterial membrane prolipoproteins. Hydrolyzes -Xaa-Yaa-Zaa-|-(S,diacylglyceryl)Cys-, in which Xaa is hydrophobic (preferably Leu), and Yaa (Ala or Ser) and Zaa (Gly or Ala) have small, neutral side chains.</text>
        <dbReference type="EC" id="3.4.23.36"/>
    </reaction>
</comment>